<dbReference type="EMBL" id="CP076459">
    <property type="protein sequence ID" value="QWQ31715.1"/>
    <property type="molecule type" value="Genomic_DNA"/>
</dbReference>
<name>A0A8F1MAW0_9BACT</name>
<sequence>MLTLVSCVPLGTAEKRLLIFAEQISPDPSKATAASESSSNQQQSSNSNIPGKPEPTLLEKLFGGR</sequence>
<reference evidence="2" key="1">
    <citation type="submission" date="2021-06" db="EMBL/GenBank/DDBJ databases">
        <title>An adapted protocol for Saccharibacteria cultivation: two new species join this phylum of Candidate Phyla Radiations.</title>
        <authorList>
            <person name="Ibrahim A."/>
            <person name="Maatouk M."/>
            <person name="Raoult D."/>
            <person name="Bittar F."/>
        </authorList>
    </citation>
    <scope>NUCLEOTIDE SEQUENCE</scope>
    <source>
        <strain evidence="2">IHU2</strain>
    </source>
</reference>
<organism evidence="2 3">
    <name type="scientific">Candidatus Minimicrobia vallesae</name>
    <dbReference type="NCBI Taxonomy" id="2841264"/>
    <lineage>
        <taxon>Bacteria</taxon>
        <taxon>Candidatus Saccharimonadota</taxon>
        <taxon>Candidatus Saccharimonadota incertae sedis</taxon>
        <taxon>Candidatus Minimicrobia</taxon>
    </lineage>
</organism>
<dbReference type="AlphaFoldDB" id="A0A8F1MAW0"/>
<dbReference type="InterPro" id="IPR023365">
    <property type="entry name" value="Sortase_dom-sf"/>
</dbReference>
<proteinExistence type="predicted"/>
<dbReference type="RefSeq" id="WP_232736470.1">
    <property type="nucleotide sequence ID" value="NZ_CP076459.1"/>
</dbReference>
<dbReference type="KEGG" id="mvl:KOY49_01775"/>
<dbReference type="Proteomes" id="UP000677117">
    <property type="component" value="Chromosome"/>
</dbReference>
<keyword evidence="3" id="KW-1185">Reference proteome</keyword>
<evidence type="ECO:0000256" key="1">
    <source>
        <dbReference type="SAM" id="MobiDB-lite"/>
    </source>
</evidence>
<evidence type="ECO:0000313" key="3">
    <source>
        <dbReference type="Proteomes" id="UP000677117"/>
    </source>
</evidence>
<gene>
    <name evidence="2" type="ORF">KOY49_01775</name>
</gene>
<feature type="compositionally biased region" description="Low complexity" evidence="1">
    <location>
        <begin position="37"/>
        <end position="48"/>
    </location>
</feature>
<accession>A0A8F1MAW0</accession>
<dbReference type="Gene3D" id="2.40.260.10">
    <property type="entry name" value="Sortase"/>
    <property type="match status" value="1"/>
</dbReference>
<protein>
    <submittedName>
        <fullName evidence="2">Sortase</fullName>
    </submittedName>
</protein>
<evidence type="ECO:0000313" key="2">
    <source>
        <dbReference type="EMBL" id="QWQ31715.1"/>
    </source>
</evidence>
<feature type="region of interest" description="Disordered" evidence="1">
    <location>
        <begin position="28"/>
        <end position="65"/>
    </location>
</feature>